<evidence type="ECO:0000313" key="6">
    <source>
        <dbReference type="Proteomes" id="UP000094165"/>
    </source>
</evidence>
<name>A0A1E5CP38_9VIBR</name>
<dbReference type="Pfam" id="PF07714">
    <property type="entry name" value="PK_Tyr_Ser-Thr"/>
    <property type="match status" value="1"/>
</dbReference>
<sequence>MQTLEQLRKGQLQGITRLQLSEELKEFPIEILELAETLEILDLSNNQLRQLPNELSQLKNLRIIFASNNLFTELPEVLGQCPKLEMVGFKANQISHVPSNSLPETLRWLILTDNKIAELPDSLGNKPRLQKLALAGNQLTSLPKTVNQLNALELIRLSANALAEFPKQLLELPRLAWIAFSGNPFCQREKEFETVPHVSFEDLQLNQVLGQGASGVISHADWKNTSIDLPEEVAVKVFKGEITSDGYPEDELQACLQAGTHNNLIKSLAQISEPAGLALVMELIPNSFFNLGLPPSLQSCTRDTFEDGFSLSIEEISKIVTQMTDVFHHLHRNKVCHGDLYAHNVLVNDSADMIFGDFGAASVYGYLPQPLQQGMFNIELRALGFFIEDLLSICDQHRSVSKCKEFQKLEQQARQYIN</sequence>
<keyword evidence="6" id="KW-1185">Reference proteome</keyword>
<proteinExistence type="predicted"/>
<keyword evidence="5" id="KW-0418">Kinase</keyword>
<dbReference type="InterPro" id="IPR001611">
    <property type="entry name" value="Leu-rich_rpt"/>
</dbReference>
<dbReference type="SUPFAM" id="SSF56112">
    <property type="entry name" value="Protein kinase-like (PK-like)"/>
    <property type="match status" value="1"/>
</dbReference>
<dbReference type="GO" id="GO:0005737">
    <property type="term" value="C:cytoplasm"/>
    <property type="evidence" value="ECO:0007669"/>
    <property type="project" value="TreeGrafter"/>
</dbReference>
<dbReference type="AlphaFoldDB" id="A0A1E5CP38"/>
<dbReference type="PROSITE" id="PS51450">
    <property type="entry name" value="LRR"/>
    <property type="match status" value="2"/>
</dbReference>
<evidence type="ECO:0000256" key="2">
    <source>
        <dbReference type="ARBA" id="ARBA00022737"/>
    </source>
</evidence>
<dbReference type="PROSITE" id="PS50011">
    <property type="entry name" value="PROTEIN_KINASE_DOM"/>
    <property type="match status" value="1"/>
</dbReference>
<reference evidence="5 6" key="1">
    <citation type="journal article" date="2012" name="Science">
        <title>Ecological populations of bacteria act as socially cohesive units of antibiotic production and resistance.</title>
        <authorList>
            <person name="Cordero O.X."/>
            <person name="Wildschutte H."/>
            <person name="Kirkup B."/>
            <person name="Proehl S."/>
            <person name="Ngo L."/>
            <person name="Hussain F."/>
            <person name="Le Roux F."/>
            <person name="Mincer T."/>
            <person name="Polz M.F."/>
        </authorList>
    </citation>
    <scope>NUCLEOTIDE SEQUENCE [LARGE SCALE GENOMIC DNA]</scope>
    <source>
        <strain evidence="5 6">FF-238</strain>
    </source>
</reference>
<dbReference type="InterPro" id="IPR003591">
    <property type="entry name" value="Leu-rich_rpt_typical-subtyp"/>
</dbReference>
<dbReference type="RefSeq" id="WP_017052745.1">
    <property type="nucleotide sequence ID" value="NZ_AJYW02000285.1"/>
</dbReference>
<keyword evidence="5" id="KW-0808">Transferase</keyword>
<keyword evidence="2" id="KW-0677">Repeat</keyword>
<keyword evidence="3" id="KW-0547">Nucleotide-binding</keyword>
<dbReference type="SUPFAM" id="SSF52058">
    <property type="entry name" value="L domain-like"/>
    <property type="match status" value="1"/>
</dbReference>
<evidence type="ECO:0000313" key="5">
    <source>
        <dbReference type="EMBL" id="OEE71683.1"/>
    </source>
</evidence>
<feature type="binding site" evidence="3">
    <location>
        <position position="236"/>
    </location>
    <ligand>
        <name>ATP</name>
        <dbReference type="ChEBI" id="CHEBI:30616"/>
    </ligand>
</feature>
<evidence type="ECO:0000259" key="4">
    <source>
        <dbReference type="PROSITE" id="PS50011"/>
    </source>
</evidence>
<dbReference type="GO" id="GO:0005524">
    <property type="term" value="F:ATP binding"/>
    <property type="evidence" value="ECO:0007669"/>
    <property type="project" value="UniProtKB-UniRule"/>
</dbReference>
<dbReference type="InterPro" id="IPR050216">
    <property type="entry name" value="LRR_domain-containing"/>
</dbReference>
<evidence type="ECO:0000256" key="1">
    <source>
        <dbReference type="ARBA" id="ARBA00022614"/>
    </source>
</evidence>
<dbReference type="SMART" id="SM00364">
    <property type="entry name" value="LRR_BAC"/>
    <property type="match status" value="4"/>
</dbReference>
<dbReference type="Proteomes" id="UP000094165">
    <property type="component" value="Unassembled WGS sequence"/>
</dbReference>
<organism evidence="5 6">
    <name type="scientific">Vibrio genomosp. F6 str. FF-238</name>
    <dbReference type="NCBI Taxonomy" id="1191298"/>
    <lineage>
        <taxon>Bacteria</taxon>
        <taxon>Pseudomonadati</taxon>
        <taxon>Pseudomonadota</taxon>
        <taxon>Gammaproteobacteria</taxon>
        <taxon>Vibrionales</taxon>
        <taxon>Vibrionaceae</taxon>
        <taxon>Vibrio</taxon>
    </lineage>
</organism>
<comment type="caution">
    <text evidence="5">The sequence shown here is derived from an EMBL/GenBank/DDBJ whole genome shotgun (WGS) entry which is preliminary data.</text>
</comment>
<protein>
    <submittedName>
        <fullName evidence="5">Protein kinase</fullName>
    </submittedName>
</protein>
<dbReference type="GO" id="GO:0004672">
    <property type="term" value="F:protein kinase activity"/>
    <property type="evidence" value="ECO:0007669"/>
    <property type="project" value="InterPro"/>
</dbReference>
<keyword evidence="3" id="KW-0067">ATP-binding</keyword>
<dbReference type="PANTHER" id="PTHR48051">
    <property type="match status" value="1"/>
</dbReference>
<accession>A0A1E5CP38</accession>
<dbReference type="InterPro" id="IPR001245">
    <property type="entry name" value="Ser-Thr/Tyr_kinase_cat_dom"/>
</dbReference>
<dbReference type="SMART" id="SM00369">
    <property type="entry name" value="LRR_TYP"/>
    <property type="match status" value="5"/>
</dbReference>
<dbReference type="Gene3D" id="3.30.200.20">
    <property type="entry name" value="Phosphorylase Kinase, domain 1"/>
    <property type="match status" value="1"/>
</dbReference>
<evidence type="ECO:0000256" key="3">
    <source>
        <dbReference type="PROSITE-ProRule" id="PRU10141"/>
    </source>
</evidence>
<dbReference type="InterPro" id="IPR011009">
    <property type="entry name" value="Kinase-like_dom_sf"/>
</dbReference>
<dbReference type="PROSITE" id="PS00107">
    <property type="entry name" value="PROTEIN_KINASE_ATP"/>
    <property type="match status" value="1"/>
</dbReference>
<dbReference type="Gene3D" id="1.10.510.10">
    <property type="entry name" value="Transferase(Phosphotransferase) domain 1"/>
    <property type="match status" value="1"/>
</dbReference>
<keyword evidence="1" id="KW-0433">Leucine-rich repeat</keyword>
<dbReference type="Gene3D" id="3.80.10.10">
    <property type="entry name" value="Ribonuclease Inhibitor"/>
    <property type="match status" value="2"/>
</dbReference>
<dbReference type="Pfam" id="PF00560">
    <property type="entry name" value="LRR_1"/>
    <property type="match status" value="1"/>
</dbReference>
<gene>
    <name evidence="5" type="ORF">A130_07825</name>
</gene>
<dbReference type="Pfam" id="PF13855">
    <property type="entry name" value="LRR_8"/>
    <property type="match status" value="1"/>
</dbReference>
<dbReference type="InterPro" id="IPR017441">
    <property type="entry name" value="Protein_kinase_ATP_BS"/>
</dbReference>
<dbReference type="InterPro" id="IPR032675">
    <property type="entry name" value="LRR_dom_sf"/>
</dbReference>
<dbReference type="InterPro" id="IPR000719">
    <property type="entry name" value="Prot_kinase_dom"/>
</dbReference>
<dbReference type="EMBL" id="AJYW02000285">
    <property type="protein sequence ID" value="OEE71683.1"/>
    <property type="molecule type" value="Genomic_DNA"/>
</dbReference>
<dbReference type="PANTHER" id="PTHR48051:SF1">
    <property type="entry name" value="RAS SUPPRESSOR PROTEIN 1"/>
    <property type="match status" value="1"/>
</dbReference>
<feature type="domain" description="Protein kinase" evidence="4">
    <location>
        <begin position="203"/>
        <end position="418"/>
    </location>
</feature>